<dbReference type="PANTHER" id="PTHR13887:SF41">
    <property type="entry name" value="THIOREDOXIN SUPERFAMILY PROTEIN"/>
    <property type="match status" value="1"/>
</dbReference>
<dbReference type="SUPFAM" id="SSF52833">
    <property type="entry name" value="Thioredoxin-like"/>
    <property type="match status" value="1"/>
</dbReference>
<name>A0ABW2I7F8_9BURK</name>
<organism evidence="2 3">
    <name type="scientific">Herminiimonas glaciei</name>
    <dbReference type="NCBI Taxonomy" id="523788"/>
    <lineage>
        <taxon>Bacteria</taxon>
        <taxon>Pseudomonadati</taxon>
        <taxon>Pseudomonadota</taxon>
        <taxon>Betaproteobacteria</taxon>
        <taxon>Burkholderiales</taxon>
        <taxon>Oxalobacteraceae</taxon>
        <taxon>Herminiimonas</taxon>
    </lineage>
</organism>
<dbReference type="InterPro" id="IPR036249">
    <property type="entry name" value="Thioredoxin-like_sf"/>
</dbReference>
<feature type="domain" description="DSBA-like thioredoxin" evidence="1">
    <location>
        <begin position="5"/>
        <end position="201"/>
    </location>
</feature>
<protein>
    <submittedName>
        <fullName evidence="2">DsbA family oxidoreductase</fullName>
    </submittedName>
</protein>
<gene>
    <name evidence="2" type="ORF">ACFQPC_02350</name>
</gene>
<dbReference type="Pfam" id="PF01323">
    <property type="entry name" value="DSBA"/>
    <property type="match status" value="1"/>
</dbReference>
<comment type="caution">
    <text evidence="2">The sequence shown here is derived from an EMBL/GenBank/DDBJ whole genome shotgun (WGS) entry which is preliminary data.</text>
</comment>
<evidence type="ECO:0000313" key="2">
    <source>
        <dbReference type="EMBL" id="MFC7286867.1"/>
    </source>
</evidence>
<evidence type="ECO:0000313" key="3">
    <source>
        <dbReference type="Proteomes" id="UP001596542"/>
    </source>
</evidence>
<dbReference type="CDD" id="cd03024">
    <property type="entry name" value="DsbA_FrnE"/>
    <property type="match status" value="1"/>
</dbReference>
<dbReference type="PANTHER" id="PTHR13887">
    <property type="entry name" value="GLUTATHIONE S-TRANSFERASE KAPPA"/>
    <property type="match status" value="1"/>
</dbReference>
<reference evidence="3" key="1">
    <citation type="journal article" date="2019" name="Int. J. Syst. Evol. Microbiol.">
        <title>The Global Catalogue of Microorganisms (GCM) 10K type strain sequencing project: providing services to taxonomists for standard genome sequencing and annotation.</title>
        <authorList>
            <consortium name="The Broad Institute Genomics Platform"/>
            <consortium name="The Broad Institute Genome Sequencing Center for Infectious Disease"/>
            <person name="Wu L."/>
            <person name="Ma J."/>
        </authorList>
    </citation>
    <scope>NUCLEOTIDE SEQUENCE [LARGE SCALE GENOMIC DNA]</scope>
    <source>
        <strain evidence="3">KACC 12508</strain>
    </source>
</reference>
<dbReference type="Proteomes" id="UP001596542">
    <property type="component" value="Unassembled WGS sequence"/>
</dbReference>
<dbReference type="Gene3D" id="3.40.30.10">
    <property type="entry name" value="Glutaredoxin"/>
    <property type="match status" value="1"/>
</dbReference>
<dbReference type="EMBL" id="JBHTBU010000001">
    <property type="protein sequence ID" value="MFC7286867.1"/>
    <property type="molecule type" value="Genomic_DNA"/>
</dbReference>
<keyword evidence="3" id="KW-1185">Reference proteome</keyword>
<accession>A0ABW2I7F8</accession>
<evidence type="ECO:0000259" key="1">
    <source>
        <dbReference type="Pfam" id="PF01323"/>
    </source>
</evidence>
<sequence length="224" mass="24727">MKLIIDITSDFICPWCFVAERQLSQAINELPDGITVETRWHPFELNPDMPVQGMDRKTYRTMKFGSWERSQAMDAHTVQATQNKGVAFDYAAIKKTPNTFLAHRLMQLARREGVATAIAGAVFSAYFERGADIGDIEVLADIARDNGLPRKTAVNFLASDAGVHEVRAAEHAIQLDGIRSVPLININGEIISGAQSMEHFRIVLHRAAGLIATDSPSSTHNARN</sequence>
<proteinExistence type="predicted"/>
<dbReference type="RefSeq" id="WP_382270038.1">
    <property type="nucleotide sequence ID" value="NZ_JBHTBU010000001.1"/>
</dbReference>
<dbReference type="InterPro" id="IPR001853">
    <property type="entry name" value="DSBA-like_thioredoxin_dom"/>
</dbReference>